<dbReference type="PANTHER" id="PTHR12714:SF24">
    <property type="entry name" value="SLR1182 PROTEIN"/>
    <property type="match status" value="1"/>
</dbReference>
<keyword evidence="3 5" id="KW-1133">Transmembrane helix</keyword>
<dbReference type="GO" id="GO:0012505">
    <property type="term" value="C:endomembrane system"/>
    <property type="evidence" value="ECO:0007669"/>
    <property type="project" value="UniProtKB-SubCell"/>
</dbReference>
<accession>C9PNB8</accession>
<dbReference type="InterPro" id="IPR007318">
    <property type="entry name" value="Phopholipid_MeTrfase"/>
</dbReference>
<evidence type="ECO:0000313" key="7">
    <source>
        <dbReference type="Proteomes" id="UP000005519"/>
    </source>
</evidence>
<organism evidence="6 7">
    <name type="scientific">Pasteurella dagmatis ATCC 43325</name>
    <dbReference type="NCBI Taxonomy" id="667128"/>
    <lineage>
        <taxon>Bacteria</taxon>
        <taxon>Pseudomonadati</taxon>
        <taxon>Pseudomonadota</taxon>
        <taxon>Gammaproteobacteria</taxon>
        <taxon>Pasteurellales</taxon>
        <taxon>Pasteurellaceae</taxon>
        <taxon>Pasteurella</taxon>
    </lineage>
</organism>
<dbReference type="EMBL" id="ACZR01000005">
    <property type="protein sequence ID" value="EEX50905.1"/>
    <property type="molecule type" value="Genomic_DNA"/>
</dbReference>
<dbReference type="STRING" id="667128.HMPREF0621_0492"/>
<keyword evidence="2 5" id="KW-0812">Transmembrane</keyword>
<evidence type="ECO:0000256" key="2">
    <source>
        <dbReference type="ARBA" id="ARBA00022692"/>
    </source>
</evidence>
<comment type="caution">
    <text evidence="6">The sequence shown here is derived from an EMBL/GenBank/DDBJ whole genome shotgun (WGS) entry which is preliminary data.</text>
</comment>
<protein>
    <submittedName>
        <fullName evidence="6">Isoprenylcysteine carboxyl methyltransferase family protein</fullName>
    </submittedName>
</protein>
<dbReference type="Pfam" id="PF04191">
    <property type="entry name" value="PEMT"/>
    <property type="match status" value="1"/>
</dbReference>
<dbReference type="Proteomes" id="UP000005519">
    <property type="component" value="Unassembled WGS sequence"/>
</dbReference>
<keyword evidence="6" id="KW-0489">Methyltransferase</keyword>
<dbReference type="AlphaFoldDB" id="C9PNB8"/>
<evidence type="ECO:0000313" key="6">
    <source>
        <dbReference type="EMBL" id="EEX50905.1"/>
    </source>
</evidence>
<gene>
    <name evidence="6" type="ORF">HMPREF0621_0492</name>
</gene>
<dbReference type="PANTHER" id="PTHR12714">
    <property type="entry name" value="PROTEIN-S ISOPRENYLCYSTEINE O-METHYLTRANSFERASE"/>
    <property type="match status" value="1"/>
</dbReference>
<comment type="subcellular location">
    <subcellularLocation>
        <location evidence="1">Endomembrane system</location>
        <topology evidence="1">Multi-pass membrane protein</topology>
    </subcellularLocation>
</comment>
<feature type="transmembrane region" description="Helical" evidence="5">
    <location>
        <begin position="12"/>
        <end position="29"/>
    </location>
</feature>
<evidence type="ECO:0000256" key="5">
    <source>
        <dbReference type="SAM" id="Phobius"/>
    </source>
</evidence>
<dbReference type="Gene3D" id="1.20.120.1630">
    <property type="match status" value="1"/>
</dbReference>
<keyword evidence="7" id="KW-1185">Reference proteome</keyword>
<keyword evidence="4 5" id="KW-0472">Membrane</keyword>
<reference evidence="6 7" key="1">
    <citation type="submission" date="2009-10" db="EMBL/GenBank/DDBJ databases">
        <authorList>
            <person name="Muzny D."/>
            <person name="Qin X."/>
            <person name="Deng J."/>
            <person name="Jiang H."/>
            <person name="Liu Y."/>
            <person name="Qu J."/>
            <person name="Song X.-Z."/>
            <person name="Zhang L."/>
            <person name="Thornton R."/>
            <person name="Coyle M."/>
            <person name="Francisco L."/>
            <person name="Jackson L."/>
            <person name="Javaid M."/>
            <person name="Korchina V."/>
            <person name="Kovar C."/>
            <person name="Mata R."/>
            <person name="Mathew T."/>
            <person name="Ngo R."/>
            <person name="Nguyen L."/>
            <person name="Nguyen N."/>
            <person name="Okwuonu G."/>
            <person name="Ongeri F."/>
            <person name="Pham C."/>
            <person name="Simmons D."/>
            <person name="Wilczek-Boney K."/>
            <person name="Hale W."/>
            <person name="Jakkamsetti A."/>
            <person name="Pham P."/>
            <person name="Ruth R."/>
            <person name="San Lucas F."/>
            <person name="Warren J."/>
            <person name="Zhang J."/>
            <person name="Zhao Z."/>
            <person name="Zhou C."/>
            <person name="Zhu D."/>
            <person name="Lee S."/>
            <person name="Bess C."/>
            <person name="Blankenburg K."/>
            <person name="Forbes L."/>
            <person name="Fu Q."/>
            <person name="Gubbala S."/>
            <person name="Hirani K."/>
            <person name="Jayaseelan J.C."/>
            <person name="Lara F."/>
            <person name="Munidasa M."/>
            <person name="Palculict T."/>
            <person name="Patil S."/>
            <person name="Pu L.-L."/>
            <person name="Saada N."/>
            <person name="Tang L."/>
            <person name="Weissenberger G."/>
            <person name="Zhu Y."/>
            <person name="Hemphill L."/>
            <person name="Shang Y."/>
            <person name="Youmans B."/>
            <person name="Ayvaz T."/>
            <person name="Ross M."/>
            <person name="Santibanez J."/>
            <person name="Aqrawi P."/>
            <person name="Gross S."/>
            <person name="Joshi V."/>
            <person name="Fowler G."/>
            <person name="Nazareth L."/>
            <person name="Reid J."/>
            <person name="Worley K."/>
            <person name="Petrosino J."/>
            <person name="Highlander S."/>
            <person name="Gibbs R."/>
        </authorList>
    </citation>
    <scope>NUCLEOTIDE SEQUENCE [LARGE SCALE GENOMIC DNA]</scope>
    <source>
        <strain evidence="6 7">ATCC 43325</strain>
    </source>
</reference>
<dbReference type="GO" id="GO:0032259">
    <property type="term" value="P:methylation"/>
    <property type="evidence" value="ECO:0007669"/>
    <property type="project" value="UniProtKB-KW"/>
</dbReference>
<dbReference type="HOGENOM" id="CLU_065200_4_2_6"/>
<feature type="transmembrane region" description="Helical" evidence="5">
    <location>
        <begin position="35"/>
        <end position="54"/>
    </location>
</feature>
<evidence type="ECO:0000256" key="4">
    <source>
        <dbReference type="ARBA" id="ARBA00023136"/>
    </source>
</evidence>
<name>C9PNB8_9PAST</name>
<keyword evidence="6" id="KW-0808">Transferase</keyword>
<feature type="transmembrane region" description="Helical" evidence="5">
    <location>
        <begin position="91"/>
        <end position="116"/>
    </location>
</feature>
<proteinExistence type="predicted"/>
<evidence type="ECO:0000256" key="3">
    <source>
        <dbReference type="ARBA" id="ARBA00022989"/>
    </source>
</evidence>
<sequence>MSLLMKFRIPPPVIFLACATVMWFLPPVYSFPRYLWTIALLFVCSGAIGTLSLWQFWQAKTTVDPIALEKASQLVVSGVYRFSRNPMYLSLALLLLAWGLWLGSLSAVIFLIVFLFSITQLQIKPEEKVLEKLFGEEYRSYKQKVRRWI</sequence>
<dbReference type="GO" id="GO:0008168">
    <property type="term" value="F:methyltransferase activity"/>
    <property type="evidence" value="ECO:0007669"/>
    <property type="project" value="UniProtKB-KW"/>
</dbReference>
<evidence type="ECO:0000256" key="1">
    <source>
        <dbReference type="ARBA" id="ARBA00004127"/>
    </source>
</evidence>